<name>A0ABW9RXB5_9BACT</name>
<comment type="caution">
    <text evidence="5">The sequence shown here is derived from an EMBL/GenBank/DDBJ whole genome shotgun (WGS) entry which is preliminary data.</text>
</comment>
<dbReference type="EMBL" id="SMLW01000637">
    <property type="protein sequence ID" value="MTI27650.1"/>
    <property type="molecule type" value="Genomic_DNA"/>
</dbReference>
<feature type="coiled-coil region" evidence="3">
    <location>
        <begin position="80"/>
        <end position="114"/>
    </location>
</feature>
<evidence type="ECO:0000313" key="5">
    <source>
        <dbReference type="EMBL" id="MTI27650.1"/>
    </source>
</evidence>
<organism evidence="5 6">
    <name type="scientific">Fulvivirga kasyanovii</name>
    <dbReference type="NCBI Taxonomy" id="396812"/>
    <lineage>
        <taxon>Bacteria</taxon>
        <taxon>Pseudomonadati</taxon>
        <taxon>Bacteroidota</taxon>
        <taxon>Cytophagia</taxon>
        <taxon>Cytophagales</taxon>
        <taxon>Fulvivirgaceae</taxon>
        <taxon>Fulvivirga</taxon>
    </lineage>
</organism>
<dbReference type="Gene3D" id="6.10.140.1990">
    <property type="match status" value="1"/>
</dbReference>
<dbReference type="Proteomes" id="UP000798808">
    <property type="component" value="Unassembled WGS sequence"/>
</dbReference>
<protein>
    <submittedName>
        <fullName evidence="5">HlyD family efflux transporter periplasmic adaptor subunit</fullName>
    </submittedName>
</protein>
<keyword evidence="2 3" id="KW-0175">Coiled coil</keyword>
<proteinExistence type="predicted"/>
<accession>A0ABW9RXB5</accession>
<dbReference type="InterPro" id="IPR058792">
    <property type="entry name" value="Beta-barrel_RND_2"/>
</dbReference>
<reference evidence="5 6" key="1">
    <citation type="submission" date="2019-02" db="EMBL/GenBank/DDBJ databases">
        <authorList>
            <person name="Goldberg S.R."/>
            <person name="Haltli B.A."/>
            <person name="Correa H."/>
            <person name="Russell K.G."/>
        </authorList>
    </citation>
    <scope>NUCLEOTIDE SEQUENCE [LARGE SCALE GENOMIC DNA]</scope>
    <source>
        <strain evidence="5 6">JCM 16186</strain>
    </source>
</reference>
<dbReference type="Pfam" id="PF25954">
    <property type="entry name" value="Beta-barrel_RND_2"/>
    <property type="match status" value="1"/>
</dbReference>
<comment type="subcellular location">
    <subcellularLocation>
        <location evidence="1">Cell envelope</location>
    </subcellularLocation>
</comment>
<dbReference type="SUPFAM" id="SSF111369">
    <property type="entry name" value="HlyD-like secretion proteins"/>
    <property type="match status" value="1"/>
</dbReference>
<evidence type="ECO:0000256" key="3">
    <source>
        <dbReference type="SAM" id="Coils"/>
    </source>
</evidence>
<dbReference type="InterPro" id="IPR050465">
    <property type="entry name" value="UPF0194_transport"/>
</dbReference>
<evidence type="ECO:0000313" key="6">
    <source>
        <dbReference type="Proteomes" id="UP000798808"/>
    </source>
</evidence>
<feature type="coiled-coil region" evidence="3">
    <location>
        <begin position="139"/>
        <end position="170"/>
    </location>
</feature>
<keyword evidence="6" id="KW-1185">Reference proteome</keyword>
<evidence type="ECO:0000259" key="4">
    <source>
        <dbReference type="Pfam" id="PF25954"/>
    </source>
</evidence>
<dbReference type="PANTHER" id="PTHR32347">
    <property type="entry name" value="EFFLUX SYSTEM COMPONENT YKNX-RELATED"/>
    <property type="match status" value="1"/>
</dbReference>
<gene>
    <name evidence="5" type="ORF">E1163_22015</name>
</gene>
<feature type="domain" description="CusB-like beta-barrel" evidence="4">
    <location>
        <begin position="222"/>
        <end position="290"/>
    </location>
</feature>
<sequence>MISCGNDEERIRPQLGSITESVYASLTVQPDSLYDAHAAVGGIVAKVFVEEGENVSKGSEIMQITNDAPELNSQKAKLALELARENLKGNTAILKELNEDLEVARLKLKQDSLNYYRQKKLWEQNVGTQNEFDARKTAYEISQKNLLALKNRYKRTKNELQTQLEQAEVSYQTSLVASRDYTVKSELNGTVYSIYKEPGELVSLQEPVASVGSANNFIIEMLIDEVDIARVKVGQQVLITLDAYEGEVYMATLTKIYPQKNTRTQTFAAEARFIEPPAILYPGLSGEANIVISKKDKVVIIPRNYLVGEDQVKTDDGLITVKTGIYSMEKIEILAGLDTGTYIYKP</sequence>
<evidence type="ECO:0000256" key="2">
    <source>
        <dbReference type="ARBA" id="ARBA00023054"/>
    </source>
</evidence>
<dbReference type="InterPro" id="IPR030190">
    <property type="entry name" value="MacA_alpha-hairpin_sf"/>
</dbReference>
<evidence type="ECO:0000256" key="1">
    <source>
        <dbReference type="ARBA" id="ARBA00004196"/>
    </source>
</evidence>
<dbReference type="Gene3D" id="2.40.30.170">
    <property type="match status" value="1"/>
</dbReference>